<evidence type="ECO:0000259" key="3">
    <source>
        <dbReference type="PROSITE" id="PS51737"/>
    </source>
</evidence>
<dbReference type="CDD" id="cd00338">
    <property type="entry name" value="Ser_Recombinase"/>
    <property type="match status" value="1"/>
</dbReference>
<evidence type="ECO:0000259" key="2">
    <source>
        <dbReference type="PROSITE" id="PS51736"/>
    </source>
</evidence>
<keyword evidence="1" id="KW-0175">Coiled coil</keyword>
<dbReference type="InterPro" id="IPR038109">
    <property type="entry name" value="DNA_bind_recomb_sf"/>
</dbReference>
<sequence length="528" mass="60082">MYGQLPPGEYAAYLRKSRIDLESESRGAEDTFKVHRRTLIDLAKRFNITISEVYQEKPATSGERISERPEMIRLIGDVEGGKWNGILVVEVERLARGDTMDQGIVAQAFKYSNTLIITPMRTYDPTNPDDEEYFEFGLFMSRREFKTITRRLQGGRTTAVIDGRYAGNIAPYGYVRKKLEGKGWTLEPHQEQSPIVELIFSLYTDPDPEKRMGSSRIARYLNETLKIPTLKGAEWTVATINGILRNPTYIGNVRWKSRPQVRKKDGKSRPRVARENTIEKKGLHAAIVTSETFDLAQRIMKGNSHIRSVEGKITNPLAGLVKCGICGKAMVGRPYKDKDYTSLICSRPRCPNVSSYLHIVEERILSGLTEWLKRYSTQWERKSHIAEQTDAVKQKAVQSAVEGMRKKLSTLQGQKNNLHDLLEQGVYTVDVFMERSVALKKTIEEIEEGIRNAEAVLEEEEKRISANKEIIPKVKEVLSLYPRTSEASKKNELLKSVLSSATYRKDKGGRWSGVEDQFTLDLFPKAIQ</sequence>
<accession>A0A7G5C3C9</accession>
<proteinExistence type="predicted"/>
<dbReference type="RefSeq" id="WP_182299952.1">
    <property type="nucleotide sequence ID" value="NZ_CP041969.1"/>
</dbReference>
<dbReference type="AlphaFoldDB" id="A0A7G5C3C9"/>
<evidence type="ECO:0000313" key="5">
    <source>
        <dbReference type="Proteomes" id="UP000515679"/>
    </source>
</evidence>
<dbReference type="EMBL" id="CP041969">
    <property type="protein sequence ID" value="QMV43713.1"/>
    <property type="molecule type" value="Genomic_DNA"/>
</dbReference>
<protein>
    <submittedName>
        <fullName evidence="4">Recombinase family protein</fullName>
    </submittedName>
</protein>
<dbReference type="PANTHER" id="PTHR30461">
    <property type="entry name" value="DNA-INVERTASE FROM LAMBDOID PROPHAGE"/>
    <property type="match status" value="1"/>
</dbReference>
<dbReference type="Gene3D" id="3.90.1750.20">
    <property type="entry name" value="Putative Large Serine Recombinase, Chain B, Domain 2"/>
    <property type="match status" value="1"/>
</dbReference>
<dbReference type="Gene3D" id="3.40.50.1390">
    <property type="entry name" value="Resolvase, N-terminal catalytic domain"/>
    <property type="match status" value="1"/>
</dbReference>
<dbReference type="GO" id="GO:0003677">
    <property type="term" value="F:DNA binding"/>
    <property type="evidence" value="ECO:0007669"/>
    <property type="project" value="InterPro"/>
</dbReference>
<dbReference type="InterPro" id="IPR011109">
    <property type="entry name" value="DNA_bind_recombinase_dom"/>
</dbReference>
<dbReference type="Pfam" id="PF07508">
    <property type="entry name" value="Recombinase"/>
    <property type="match status" value="1"/>
</dbReference>
<dbReference type="InterPro" id="IPR050639">
    <property type="entry name" value="SSR_resolvase"/>
</dbReference>
<feature type="coiled-coil region" evidence="1">
    <location>
        <begin position="439"/>
        <end position="470"/>
    </location>
</feature>
<dbReference type="SUPFAM" id="SSF53041">
    <property type="entry name" value="Resolvase-like"/>
    <property type="match status" value="1"/>
</dbReference>
<dbReference type="PROSITE" id="PS51736">
    <property type="entry name" value="RECOMBINASES_3"/>
    <property type="match status" value="1"/>
</dbReference>
<dbReference type="Pfam" id="PF13408">
    <property type="entry name" value="Zn_ribbon_recom"/>
    <property type="match status" value="1"/>
</dbReference>
<reference evidence="4 5" key="1">
    <citation type="submission" date="2019-07" db="EMBL/GenBank/DDBJ databases">
        <authorList>
            <person name="Kim J.K."/>
            <person name="Cheong H.-M."/>
            <person name="Choi Y."/>
            <person name="Hwang K.J."/>
            <person name="Lee S."/>
            <person name="Choi C."/>
        </authorList>
    </citation>
    <scope>NUCLEOTIDE SEQUENCE [LARGE SCALE GENOMIC DNA]</scope>
    <source>
        <strain evidence="4 5">KS 22</strain>
    </source>
</reference>
<evidence type="ECO:0000313" key="4">
    <source>
        <dbReference type="EMBL" id="QMV43713.1"/>
    </source>
</evidence>
<dbReference type="Pfam" id="PF00239">
    <property type="entry name" value="Resolvase"/>
    <property type="match status" value="1"/>
</dbReference>
<dbReference type="SMART" id="SM00857">
    <property type="entry name" value="Resolvase"/>
    <property type="match status" value="1"/>
</dbReference>
<feature type="domain" description="Recombinase" evidence="3">
    <location>
        <begin position="171"/>
        <end position="306"/>
    </location>
</feature>
<dbReference type="InterPro" id="IPR036162">
    <property type="entry name" value="Resolvase-like_N_sf"/>
</dbReference>
<dbReference type="GO" id="GO:0000150">
    <property type="term" value="F:DNA strand exchange activity"/>
    <property type="evidence" value="ECO:0007669"/>
    <property type="project" value="InterPro"/>
</dbReference>
<dbReference type="PROSITE" id="PS51737">
    <property type="entry name" value="RECOMBINASE_DNA_BIND"/>
    <property type="match status" value="1"/>
</dbReference>
<dbReference type="InterPro" id="IPR025827">
    <property type="entry name" value="Zn_ribbon_recom_dom"/>
</dbReference>
<dbReference type="PANTHER" id="PTHR30461:SF23">
    <property type="entry name" value="DNA RECOMBINASE-RELATED"/>
    <property type="match status" value="1"/>
</dbReference>
<dbReference type="Proteomes" id="UP000515679">
    <property type="component" value="Chromosome"/>
</dbReference>
<organism evidence="4 5">
    <name type="scientific">Cohnella cholangitidis</name>
    <dbReference type="NCBI Taxonomy" id="2598458"/>
    <lineage>
        <taxon>Bacteria</taxon>
        <taxon>Bacillati</taxon>
        <taxon>Bacillota</taxon>
        <taxon>Bacilli</taxon>
        <taxon>Bacillales</taxon>
        <taxon>Paenibacillaceae</taxon>
        <taxon>Cohnella</taxon>
    </lineage>
</organism>
<evidence type="ECO:0000256" key="1">
    <source>
        <dbReference type="SAM" id="Coils"/>
    </source>
</evidence>
<dbReference type="InterPro" id="IPR006119">
    <property type="entry name" value="Resolv_N"/>
</dbReference>
<feature type="domain" description="Resolvase/invertase-type recombinase catalytic" evidence="2">
    <location>
        <begin position="9"/>
        <end position="163"/>
    </location>
</feature>
<dbReference type="KEGG" id="cchl:FPL14_22975"/>
<gene>
    <name evidence="4" type="ORF">FPL14_22975</name>
</gene>
<keyword evidence="5" id="KW-1185">Reference proteome</keyword>
<name>A0A7G5C3C9_9BACL</name>